<dbReference type="AlphaFoldDB" id="A0A139NUT2"/>
<proteinExistence type="predicted"/>
<name>A0A139NUT2_STROR</name>
<dbReference type="RefSeq" id="WP_252897295.1">
    <property type="nucleotide sequence ID" value="NZ_KQ969340.1"/>
</dbReference>
<evidence type="ECO:0008006" key="3">
    <source>
        <dbReference type="Google" id="ProtNLM"/>
    </source>
</evidence>
<dbReference type="EMBL" id="LQRI01000217">
    <property type="protein sequence ID" value="KXT79591.1"/>
    <property type="molecule type" value="Genomic_DNA"/>
</dbReference>
<gene>
    <name evidence="1" type="ORF">SORDD14_01693</name>
</gene>
<comment type="caution">
    <text evidence="1">The sequence shown here is derived from an EMBL/GenBank/DDBJ whole genome shotgun (WGS) entry which is preliminary data.</text>
</comment>
<dbReference type="Proteomes" id="UP000070497">
    <property type="component" value="Unassembled WGS sequence"/>
</dbReference>
<sequence length="89" mass="10500">MSCNKWELDAILEGLYYKQIEEREALSGLALELRYTLNAKKVDAKKLSKKRDKDKVRRVFHPDKKKEIKNKNDFVALLEKASQMFANRN</sequence>
<evidence type="ECO:0000313" key="2">
    <source>
        <dbReference type="Proteomes" id="UP000070497"/>
    </source>
</evidence>
<reference evidence="1 2" key="1">
    <citation type="submission" date="2016-01" db="EMBL/GenBank/DDBJ databases">
        <title>Highly variable Streptococcus oralis are common among viridans streptococci isolated from primates.</title>
        <authorList>
            <person name="Denapaite D."/>
            <person name="Rieger M."/>
            <person name="Koendgen S."/>
            <person name="Brueckner R."/>
            <person name="Ochigava I."/>
            <person name="Kappeler P."/>
            <person name="Maetz-Rensing K."/>
            <person name="Leendertz F."/>
            <person name="Hakenbeck R."/>
        </authorList>
    </citation>
    <scope>NUCLEOTIDE SEQUENCE [LARGE SCALE GENOMIC DNA]</scope>
    <source>
        <strain evidence="1 2">DD14</strain>
    </source>
</reference>
<accession>A0A139NUT2</accession>
<dbReference type="PATRIC" id="fig|1303.77.peg.1880"/>
<protein>
    <recommendedName>
        <fullName evidence="3">Phage protein</fullName>
    </recommendedName>
</protein>
<organism evidence="1 2">
    <name type="scientific">Streptococcus oralis</name>
    <dbReference type="NCBI Taxonomy" id="1303"/>
    <lineage>
        <taxon>Bacteria</taxon>
        <taxon>Bacillati</taxon>
        <taxon>Bacillota</taxon>
        <taxon>Bacilli</taxon>
        <taxon>Lactobacillales</taxon>
        <taxon>Streptococcaceae</taxon>
        <taxon>Streptococcus</taxon>
    </lineage>
</organism>
<evidence type="ECO:0000313" key="1">
    <source>
        <dbReference type="EMBL" id="KXT79591.1"/>
    </source>
</evidence>